<accession>A0AAN4UBU0</accession>
<evidence type="ECO:0000313" key="4">
    <source>
        <dbReference type="EMBL" id="GEQ54519.1"/>
    </source>
</evidence>
<dbReference type="SUPFAM" id="SSF51161">
    <property type="entry name" value="Trimeric LpxA-like enzymes"/>
    <property type="match status" value="1"/>
</dbReference>
<gene>
    <name evidence="3" type="ORF">TK11N_13900</name>
    <name evidence="4" type="ORF">TK2N_13630</name>
</gene>
<dbReference type="Proteomes" id="UP000886597">
    <property type="component" value="Unassembled WGS sequence"/>
</dbReference>
<evidence type="ECO:0000256" key="2">
    <source>
        <dbReference type="ARBA" id="ARBA00022679"/>
    </source>
</evidence>
<dbReference type="Proteomes" id="UP000886607">
    <property type="component" value="Unassembled WGS sequence"/>
</dbReference>
<dbReference type="InterPro" id="IPR051159">
    <property type="entry name" value="Hexapeptide_acetyltransf"/>
</dbReference>
<reference evidence="4" key="2">
    <citation type="journal article" date="2020" name="Int. Dairy J.">
        <title>Lactic acid bacterial diversity in Brie cheese focusing on salt concentration and pH of isolation medium and characterisation of halophilic and alkaliphilic lactic acid bacterial isolates.</title>
        <authorList>
            <person name="Unno R."/>
            <person name="Matsutani M."/>
            <person name="Suzuki T."/>
            <person name="Kodama K."/>
            <person name="Matsushita H."/>
            <person name="Yamasato K."/>
            <person name="Koizumi Y."/>
            <person name="Ishikawa M."/>
        </authorList>
    </citation>
    <scope>NUCLEOTIDE SEQUENCE</scope>
    <source>
        <strain evidence="4">7C1</strain>
        <strain evidence="3">8C4</strain>
    </source>
</reference>
<reference evidence="4" key="1">
    <citation type="submission" date="2019-08" db="EMBL/GenBank/DDBJ databases">
        <authorList>
            <person name="Ishikawa M."/>
            <person name="Suzuki T."/>
            <person name="Matsutani M."/>
        </authorList>
    </citation>
    <scope>NUCLEOTIDE SEQUENCE</scope>
    <source>
        <strain evidence="4">7C1</strain>
        <strain evidence="3">8C4</strain>
    </source>
</reference>
<evidence type="ECO:0000256" key="1">
    <source>
        <dbReference type="ARBA" id="ARBA00007274"/>
    </source>
</evidence>
<evidence type="ECO:0000313" key="5">
    <source>
        <dbReference type="Proteomes" id="UP000886597"/>
    </source>
</evidence>
<dbReference type="InterPro" id="IPR011004">
    <property type="entry name" value="Trimer_LpxA-like_sf"/>
</dbReference>
<dbReference type="PANTHER" id="PTHR23416:SF23">
    <property type="entry name" value="ACETYLTRANSFERASE C18B11.09C-RELATED"/>
    <property type="match status" value="1"/>
</dbReference>
<comment type="similarity">
    <text evidence="1">Belongs to the transferase hexapeptide repeat family.</text>
</comment>
<evidence type="ECO:0000313" key="3">
    <source>
        <dbReference type="EMBL" id="GEQ49538.1"/>
    </source>
</evidence>
<dbReference type="Gene3D" id="2.160.10.10">
    <property type="entry name" value="Hexapeptide repeat proteins"/>
    <property type="match status" value="1"/>
</dbReference>
<name>A0AAN4UBU0_9ENTE</name>
<dbReference type="GO" id="GO:0008374">
    <property type="term" value="F:O-acyltransferase activity"/>
    <property type="evidence" value="ECO:0007669"/>
    <property type="project" value="TreeGrafter"/>
</dbReference>
<dbReference type="GO" id="GO:0005829">
    <property type="term" value="C:cytosol"/>
    <property type="evidence" value="ECO:0007669"/>
    <property type="project" value="TreeGrafter"/>
</dbReference>
<dbReference type="EMBL" id="BKBO01000020">
    <property type="protein sequence ID" value="GEQ49538.1"/>
    <property type="molecule type" value="Genomic_DNA"/>
</dbReference>
<dbReference type="AlphaFoldDB" id="A0AAN4UBU0"/>
<comment type="caution">
    <text evidence="4">The sequence shown here is derived from an EMBL/GenBank/DDBJ whole genome shotgun (WGS) entry which is preliminary data.</text>
</comment>
<evidence type="ECO:0000313" key="6">
    <source>
        <dbReference type="Proteomes" id="UP000886607"/>
    </source>
</evidence>
<keyword evidence="2" id="KW-0808">Transferase</keyword>
<dbReference type="EMBL" id="BKBQ01000019">
    <property type="protein sequence ID" value="GEQ54519.1"/>
    <property type="molecule type" value="Genomic_DNA"/>
</dbReference>
<dbReference type="PANTHER" id="PTHR23416">
    <property type="entry name" value="SIALIC ACID SYNTHASE-RELATED"/>
    <property type="match status" value="1"/>
</dbReference>
<sequence>MFRLKRMLGLFLMNHMFVGTRFFQVKRYLARFAGFQVGTNVSIVGPISVGNICKVHIGDNCWLGKDMKIYGNGSVFIANNVDVAPNVSFFTGGHEIGGPQRRAGKGLRYEIIIKNGCWIGGSVSLFNNITINEGVVIGLGSVVNKSCNKNCVYAGNPAKVVRRLDPEGFY</sequence>
<organism evidence="4 5">
    <name type="scientific">Tetragenococcus koreensis</name>
    <dbReference type="NCBI Taxonomy" id="290335"/>
    <lineage>
        <taxon>Bacteria</taxon>
        <taxon>Bacillati</taxon>
        <taxon>Bacillota</taxon>
        <taxon>Bacilli</taxon>
        <taxon>Lactobacillales</taxon>
        <taxon>Enterococcaceae</taxon>
        <taxon>Tetragenococcus</taxon>
    </lineage>
</organism>
<keyword evidence="6" id="KW-1185">Reference proteome</keyword>
<dbReference type="RefSeq" id="WP_202583997.1">
    <property type="nucleotide sequence ID" value="NZ_BKBO01000020.1"/>
</dbReference>
<dbReference type="CDD" id="cd04647">
    <property type="entry name" value="LbH_MAT_like"/>
    <property type="match status" value="1"/>
</dbReference>
<evidence type="ECO:0008006" key="7">
    <source>
        <dbReference type="Google" id="ProtNLM"/>
    </source>
</evidence>
<proteinExistence type="inferred from homology"/>
<protein>
    <recommendedName>
        <fullName evidence="7">Acyltransferase</fullName>
    </recommendedName>
</protein>